<dbReference type="AlphaFoldDB" id="A0A0M8QUS6"/>
<reference evidence="1 2" key="1">
    <citation type="submission" date="2015-07" db="EMBL/GenBank/DDBJ databases">
        <authorList>
            <person name="Noorani M."/>
        </authorList>
    </citation>
    <scope>NUCLEOTIDE SEQUENCE [LARGE SCALE GENOMIC DNA]</scope>
    <source>
        <strain evidence="1 2">NRRL B-24567</strain>
    </source>
</reference>
<dbReference type="Proteomes" id="UP000037773">
    <property type="component" value="Unassembled WGS sequence"/>
</dbReference>
<evidence type="ECO:0000313" key="1">
    <source>
        <dbReference type="EMBL" id="KOT46715.1"/>
    </source>
</evidence>
<gene>
    <name evidence="1" type="ORF">ADK41_00350</name>
</gene>
<protein>
    <submittedName>
        <fullName evidence="1">Uncharacterized protein</fullName>
    </submittedName>
</protein>
<dbReference type="OrthoDB" id="3852365at2"/>
<evidence type="ECO:0000313" key="2">
    <source>
        <dbReference type="Proteomes" id="UP000037773"/>
    </source>
</evidence>
<organism evidence="1 2">
    <name type="scientific">Streptomyces caelestis</name>
    <dbReference type="NCBI Taxonomy" id="36816"/>
    <lineage>
        <taxon>Bacteria</taxon>
        <taxon>Bacillati</taxon>
        <taxon>Actinomycetota</taxon>
        <taxon>Actinomycetes</taxon>
        <taxon>Kitasatosporales</taxon>
        <taxon>Streptomycetaceae</taxon>
        <taxon>Streptomyces</taxon>
    </lineage>
</organism>
<dbReference type="RefSeq" id="WP_030819674.1">
    <property type="nucleotide sequence ID" value="NZ_LGCN01000001.1"/>
</dbReference>
<accession>A0A0M8QUS6</accession>
<dbReference type="EMBL" id="LGCN01000001">
    <property type="protein sequence ID" value="KOT46715.1"/>
    <property type="molecule type" value="Genomic_DNA"/>
</dbReference>
<proteinExistence type="predicted"/>
<keyword evidence="2" id="KW-1185">Reference proteome</keyword>
<name>A0A0M8QUS6_9ACTN</name>
<comment type="caution">
    <text evidence="1">The sequence shown here is derived from an EMBL/GenBank/DDBJ whole genome shotgun (WGS) entry which is preliminary data.</text>
</comment>
<sequence>MSAYVQPAVLASTANVNRSWVTKAAQLGLVNSSALDGEDVIVVRVFAFVDQLVWPGKKRSRSEARAMEPWQSLAVNAARDAARDPATKMDSILWITPEGVEVTNDFGAHTAFVLAHQRTNFVAVPIGEWIAELPPNLETIFHWPRKILDTTITVQDTEISLLAFSTIPQQVTVFATSRAAFDDTTYQKVRQHASSQHPGSALRIIEHQTKGGRSHWAELYDLPDGGLIRRPLDDISLRNEYGPQLKHFGRRPDRETK</sequence>
<dbReference type="PATRIC" id="fig|36816.3.peg.72"/>